<dbReference type="InterPro" id="IPR017871">
    <property type="entry name" value="ABC_transporter-like_CS"/>
</dbReference>
<proteinExistence type="inferred from homology"/>
<dbReference type="RefSeq" id="WP_131847712.1">
    <property type="nucleotide sequence ID" value="NZ_SLXV01000003.1"/>
</dbReference>
<dbReference type="PROSITE" id="PS50893">
    <property type="entry name" value="ABC_TRANSPORTER_2"/>
    <property type="match status" value="1"/>
</dbReference>
<dbReference type="SMART" id="SM00382">
    <property type="entry name" value="AAA"/>
    <property type="match status" value="1"/>
</dbReference>
<gene>
    <name evidence="6" type="ORF">EDD57_10331</name>
</gene>
<keyword evidence="4 6" id="KW-0067">ATP-binding</keyword>
<dbReference type="GO" id="GO:0005524">
    <property type="term" value="F:ATP binding"/>
    <property type="evidence" value="ECO:0007669"/>
    <property type="project" value="UniProtKB-KW"/>
</dbReference>
<evidence type="ECO:0000256" key="1">
    <source>
        <dbReference type="ARBA" id="ARBA00005417"/>
    </source>
</evidence>
<dbReference type="OrthoDB" id="9804819at2"/>
<dbReference type="PROSITE" id="PS00211">
    <property type="entry name" value="ABC_TRANSPORTER_1"/>
    <property type="match status" value="1"/>
</dbReference>
<evidence type="ECO:0000256" key="3">
    <source>
        <dbReference type="ARBA" id="ARBA00022741"/>
    </source>
</evidence>
<dbReference type="PANTHER" id="PTHR43335">
    <property type="entry name" value="ABC TRANSPORTER, ATP-BINDING PROTEIN"/>
    <property type="match status" value="1"/>
</dbReference>
<dbReference type="SUPFAM" id="SSF52540">
    <property type="entry name" value="P-loop containing nucleoside triphosphate hydrolases"/>
    <property type="match status" value="1"/>
</dbReference>
<evidence type="ECO:0000313" key="7">
    <source>
        <dbReference type="Proteomes" id="UP000294746"/>
    </source>
</evidence>
<dbReference type="InterPro" id="IPR003439">
    <property type="entry name" value="ABC_transporter-like_ATP-bd"/>
</dbReference>
<organism evidence="6 7">
    <name type="scientific">Baia soyae</name>
    <dbReference type="NCBI Taxonomy" id="1544746"/>
    <lineage>
        <taxon>Bacteria</taxon>
        <taxon>Bacillati</taxon>
        <taxon>Bacillota</taxon>
        <taxon>Bacilli</taxon>
        <taxon>Bacillales</taxon>
        <taxon>Thermoactinomycetaceae</taxon>
        <taxon>Baia</taxon>
    </lineage>
</organism>
<dbReference type="GO" id="GO:0016887">
    <property type="term" value="F:ATP hydrolysis activity"/>
    <property type="evidence" value="ECO:0007669"/>
    <property type="project" value="InterPro"/>
</dbReference>
<keyword evidence="7" id="KW-1185">Reference proteome</keyword>
<evidence type="ECO:0000259" key="5">
    <source>
        <dbReference type="PROSITE" id="PS50893"/>
    </source>
</evidence>
<dbReference type="Gene3D" id="3.40.50.300">
    <property type="entry name" value="P-loop containing nucleotide triphosphate hydrolases"/>
    <property type="match status" value="1"/>
</dbReference>
<dbReference type="EMBL" id="SLXV01000003">
    <property type="protein sequence ID" value="TCP70218.1"/>
    <property type="molecule type" value="Genomic_DNA"/>
</dbReference>
<evidence type="ECO:0000256" key="4">
    <source>
        <dbReference type="ARBA" id="ARBA00022840"/>
    </source>
</evidence>
<accession>A0A4R2SBT7</accession>
<comment type="similarity">
    <text evidence="1">Belongs to the ABC transporter superfamily.</text>
</comment>
<feature type="domain" description="ABC transporter" evidence="5">
    <location>
        <begin position="5"/>
        <end position="233"/>
    </location>
</feature>
<dbReference type="InterPro" id="IPR027417">
    <property type="entry name" value="P-loop_NTPase"/>
</dbReference>
<dbReference type="Pfam" id="PF00005">
    <property type="entry name" value="ABC_tran"/>
    <property type="match status" value="1"/>
</dbReference>
<protein>
    <submittedName>
        <fullName evidence="6">ABC-2 type transport system ATP-binding protein</fullName>
    </submittedName>
</protein>
<dbReference type="Proteomes" id="UP000294746">
    <property type="component" value="Unassembled WGS sequence"/>
</dbReference>
<dbReference type="PANTHER" id="PTHR43335:SF4">
    <property type="entry name" value="ABC TRANSPORTER, ATP-BINDING PROTEIN"/>
    <property type="match status" value="1"/>
</dbReference>
<keyword evidence="3" id="KW-0547">Nucleotide-binding</keyword>
<name>A0A4R2SBT7_9BACL</name>
<dbReference type="AlphaFoldDB" id="A0A4R2SBT7"/>
<sequence length="306" mass="34525">MKPILSLKEVNKNIGQDHIVKDLSFDINPGEIFGFLGPNGAGKTTTIRMIVGLTSVTSGSITINGWDISKNYKQAIAQVGAVVETPELYNYLTAEKNLIHFGRMSENVTKEDIKNRLDLVGLRGVRQQKVGKFSLGMKQRLGIAQALLHKPKLLVLDEPTNGLDPAGIREMRDHFRKIAQEEKIAIMISSHLLSEVELMCDRFAILQEGRMVKTEKISEDRDDKIGLYELEVDQINRATEILLKQFPQLSVNVTQEEKIQLRVTKEQLGEINALLVKEQIVLYQTTLVKQSLEERFLKATNQGGYR</sequence>
<comment type="caution">
    <text evidence="6">The sequence shown here is derived from an EMBL/GenBank/DDBJ whole genome shotgun (WGS) entry which is preliminary data.</text>
</comment>
<keyword evidence="2" id="KW-0813">Transport</keyword>
<evidence type="ECO:0000313" key="6">
    <source>
        <dbReference type="EMBL" id="TCP70218.1"/>
    </source>
</evidence>
<dbReference type="InterPro" id="IPR003593">
    <property type="entry name" value="AAA+_ATPase"/>
</dbReference>
<reference evidence="6 7" key="1">
    <citation type="submission" date="2019-03" db="EMBL/GenBank/DDBJ databases">
        <title>Genomic Encyclopedia of Type Strains, Phase IV (KMG-IV): sequencing the most valuable type-strain genomes for metagenomic binning, comparative biology and taxonomic classification.</title>
        <authorList>
            <person name="Goeker M."/>
        </authorList>
    </citation>
    <scope>NUCLEOTIDE SEQUENCE [LARGE SCALE GENOMIC DNA]</scope>
    <source>
        <strain evidence="6 7">DSM 46831</strain>
    </source>
</reference>
<evidence type="ECO:0000256" key="2">
    <source>
        <dbReference type="ARBA" id="ARBA00022448"/>
    </source>
</evidence>